<dbReference type="Proteomes" id="UP000323142">
    <property type="component" value="Unassembled WGS sequence"/>
</dbReference>
<sequence length="70" mass="7945">MKTPPGPDWRPIDTAPRDGTRLQVYSPAIGESVAWWLAAAEVWAEELGSGYMAPHQDWTHWRPCAEERDP</sequence>
<evidence type="ECO:0000313" key="2">
    <source>
        <dbReference type="Proteomes" id="UP000323142"/>
    </source>
</evidence>
<dbReference type="EMBL" id="VUOA01000019">
    <property type="protein sequence ID" value="KAA2237203.1"/>
    <property type="molecule type" value="Genomic_DNA"/>
</dbReference>
<accession>A0A5B2VCJ5</accession>
<evidence type="ECO:0008006" key="3">
    <source>
        <dbReference type="Google" id="ProtNLM"/>
    </source>
</evidence>
<organism evidence="1 2">
    <name type="scientific">Salinarimonas soli</name>
    <dbReference type="NCBI Taxonomy" id="1638099"/>
    <lineage>
        <taxon>Bacteria</taxon>
        <taxon>Pseudomonadati</taxon>
        <taxon>Pseudomonadota</taxon>
        <taxon>Alphaproteobacteria</taxon>
        <taxon>Hyphomicrobiales</taxon>
        <taxon>Salinarimonadaceae</taxon>
        <taxon>Salinarimonas</taxon>
    </lineage>
</organism>
<keyword evidence="2" id="KW-1185">Reference proteome</keyword>
<dbReference type="AlphaFoldDB" id="A0A5B2VCJ5"/>
<protein>
    <recommendedName>
        <fullName evidence="3">DUF551 domain-containing protein</fullName>
    </recommendedName>
</protein>
<reference evidence="1 2" key="1">
    <citation type="submission" date="2019-09" db="EMBL/GenBank/DDBJ databases">
        <title>Salinarimonas rosea gen. nov., sp. nov., a new member of the a-2 subgroup of the Proteobacteria.</title>
        <authorList>
            <person name="Liu J."/>
        </authorList>
    </citation>
    <scope>NUCLEOTIDE SEQUENCE [LARGE SCALE GENOMIC DNA]</scope>
    <source>
        <strain evidence="1 2">BN140002</strain>
    </source>
</reference>
<evidence type="ECO:0000313" key="1">
    <source>
        <dbReference type="EMBL" id="KAA2237203.1"/>
    </source>
</evidence>
<proteinExistence type="predicted"/>
<comment type="caution">
    <text evidence="1">The sequence shown here is derived from an EMBL/GenBank/DDBJ whole genome shotgun (WGS) entry which is preliminary data.</text>
</comment>
<gene>
    <name evidence="1" type="ORF">F0L46_09310</name>
</gene>
<reference evidence="1 2" key="2">
    <citation type="submission" date="2019-09" db="EMBL/GenBank/DDBJ databases">
        <authorList>
            <person name="Jin C."/>
        </authorList>
    </citation>
    <scope>NUCLEOTIDE SEQUENCE [LARGE SCALE GENOMIC DNA]</scope>
    <source>
        <strain evidence="1 2">BN140002</strain>
    </source>
</reference>
<dbReference type="RefSeq" id="WP_149816884.1">
    <property type="nucleotide sequence ID" value="NZ_VUOA01000019.1"/>
</dbReference>
<dbReference type="OrthoDB" id="8451580at2"/>
<name>A0A5B2VCJ5_9HYPH</name>